<evidence type="ECO:0000313" key="2">
    <source>
        <dbReference type="EMBL" id="KAF9987715.1"/>
    </source>
</evidence>
<accession>A0A9P6MBR4</accession>
<comment type="caution">
    <text evidence="2">The sequence shown here is derived from an EMBL/GenBank/DDBJ whole genome shotgun (WGS) entry which is preliminary data.</text>
</comment>
<gene>
    <name evidence="2" type="ORF">BGZ65_002229</name>
</gene>
<keyword evidence="3" id="KW-1185">Reference proteome</keyword>
<dbReference type="InterPro" id="IPR011058">
    <property type="entry name" value="Cyanovirin-N"/>
</dbReference>
<dbReference type="Gene3D" id="2.30.60.10">
    <property type="entry name" value="Cyanovirin-N"/>
    <property type="match status" value="1"/>
</dbReference>
<dbReference type="InterPro" id="IPR036673">
    <property type="entry name" value="Cyanovirin-N_sf"/>
</dbReference>
<evidence type="ECO:0000259" key="1">
    <source>
        <dbReference type="SMART" id="SM01111"/>
    </source>
</evidence>
<evidence type="ECO:0000313" key="3">
    <source>
        <dbReference type="Proteomes" id="UP000749646"/>
    </source>
</evidence>
<organism evidence="2 3">
    <name type="scientific">Modicella reniformis</name>
    <dbReference type="NCBI Taxonomy" id="1440133"/>
    <lineage>
        <taxon>Eukaryota</taxon>
        <taxon>Fungi</taxon>
        <taxon>Fungi incertae sedis</taxon>
        <taxon>Mucoromycota</taxon>
        <taxon>Mortierellomycotina</taxon>
        <taxon>Mortierellomycetes</taxon>
        <taxon>Mortierellales</taxon>
        <taxon>Mortierellaceae</taxon>
        <taxon>Modicella</taxon>
    </lineage>
</organism>
<dbReference type="EMBL" id="JAAAHW010003160">
    <property type="protein sequence ID" value="KAF9987715.1"/>
    <property type="molecule type" value="Genomic_DNA"/>
</dbReference>
<proteinExistence type="predicted"/>
<dbReference type="SUPFAM" id="SSF69318">
    <property type="entry name" value="Integrin alpha N-terminal domain"/>
    <property type="match status" value="1"/>
</dbReference>
<protein>
    <recommendedName>
        <fullName evidence="1">Cyanovirin-N domain-containing protein</fullName>
    </recommendedName>
</protein>
<dbReference type="PANTHER" id="PTHR42076:SF1">
    <property type="entry name" value="CYANOVIRIN-N DOMAIN-CONTAINING PROTEIN"/>
    <property type="match status" value="1"/>
</dbReference>
<feature type="non-terminal residue" evidence="2">
    <location>
        <position position="1"/>
    </location>
</feature>
<dbReference type="SUPFAM" id="SSF51322">
    <property type="entry name" value="Cyanovirin-N"/>
    <property type="match status" value="1"/>
</dbReference>
<dbReference type="SMART" id="SM01111">
    <property type="entry name" value="CVNH"/>
    <property type="match status" value="1"/>
</dbReference>
<dbReference type="PANTHER" id="PTHR42076">
    <property type="entry name" value="CYANOVIRIN-N HOMOLOG"/>
    <property type="match status" value="1"/>
</dbReference>
<dbReference type="Proteomes" id="UP000749646">
    <property type="component" value="Unassembled WGS sequence"/>
</dbReference>
<name>A0A9P6MBR4_9FUNG</name>
<dbReference type="Pfam" id="PF08881">
    <property type="entry name" value="CVNH"/>
    <property type="match status" value="1"/>
</dbReference>
<sequence length="389" mass="43045">HGLSKHVFAHGTVFPAEDNGVWSFADINGNGAQDLVYIKTRNTGTGKIEIHASDYESRFQTCTMNTNTVFDIDDNGAYLMQDWNGDGKADFVYIKTQNTGSGTVEVHVADAASRDLPSTPAPASATRKTASGPCELIYVRTQNTGSNGIQCHVVTKASNYQHLTQHTIAGVVTDDNGTWCISPNRDDGIPDLYYINPQNTWSGMAEVHVASVDRGQRSHVVRFPSYFAPGENGQWLMVNFTHQEQPDLAYIKTMNTVSGKVEVHITSSQEVVPQSYTLTSRNVRLDSNAPNVLRADLRRNDGTWRDASIDLDMFLANIDGTFTWHNKRFHETARNISLDGSLLIAELKTLADRWVPASFELQDNLMNDNDVFRAIDVPVVVVVPSEHNG</sequence>
<dbReference type="InterPro" id="IPR028994">
    <property type="entry name" value="Integrin_alpha_N"/>
</dbReference>
<feature type="domain" description="Cyanovirin-N" evidence="1">
    <location>
        <begin position="275"/>
        <end position="374"/>
    </location>
</feature>
<reference evidence="2" key="1">
    <citation type="journal article" date="2020" name="Fungal Divers.">
        <title>Resolving the Mortierellaceae phylogeny through synthesis of multi-gene phylogenetics and phylogenomics.</title>
        <authorList>
            <person name="Vandepol N."/>
            <person name="Liber J."/>
            <person name="Desiro A."/>
            <person name="Na H."/>
            <person name="Kennedy M."/>
            <person name="Barry K."/>
            <person name="Grigoriev I.V."/>
            <person name="Miller A.N."/>
            <person name="O'Donnell K."/>
            <person name="Stajich J.E."/>
            <person name="Bonito G."/>
        </authorList>
    </citation>
    <scope>NUCLEOTIDE SEQUENCE</scope>
    <source>
        <strain evidence="2">MES-2147</strain>
    </source>
</reference>
<dbReference type="AlphaFoldDB" id="A0A9P6MBR4"/>
<dbReference type="OrthoDB" id="674604at2759"/>